<reference evidence="15" key="1">
    <citation type="submission" date="2016-10" db="EMBL/GenBank/DDBJ databases">
        <authorList>
            <person name="Varghese N."/>
            <person name="Submissions S."/>
        </authorList>
    </citation>
    <scope>NUCLEOTIDE SEQUENCE [LARGE SCALE GENOMIC DNA]</scope>
    <source>
        <strain evidence="15">DSM 24499</strain>
    </source>
</reference>
<evidence type="ECO:0000256" key="5">
    <source>
        <dbReference type="ARBA" id="ARBA00022729"/>
    </source>
</evidence>
<keyword evidence="15" id="KW-1185">Reference proteome</keyword>
<proteinExistence type="inferred from homology"/>
<keyword evidence="4 10" id="KW-0812">Transmembrane</keyword>
<dbReference type="STRING" id="1334022.SAMN04487907_101299"/>
<dbReference type="Proteomes" id="UP000199438">
    <property type="component" value="Unassembled WGS sequence"/>
</dbReference>
<evidence type="ECO:0000259" key="12">
    <source>
        <dbReference type="Pfam" id="PF00593"/>
    </source>
</evidence>
<keyword evidence="9 10" id="KW-0998">Cell outer membrane</keyword>
<dbReference type="AlphaFoldDB" id="A0A1I1DF47"/>
<evidence type="ECO:0000256" key="1">
    <source>
        <dbReference type="ARBA" id="ARBA00004571"/>
    </source>
</evidence>
<accession>A0A1I1DF47</accession>
<dbReference type="PANTHER" id="PTHR30069:SF29">
    <property type="entry name" value="HEMOGLOBIN AND HEMOGLOBIN-HAPTOGLOBIN-BINDING PROTEIN 1-RELATED"/>
    <property type="match status" value="1"/>
</dbReference>
<dbReference type="Pfam" id="PF00593">
    <property type="entry name" value="TonB_dep_Rec_b-barrel"/>
    <property type="match status" value="1"/>
</dbReference>
<keyword evidence="6 11" id="KW-0798">TonB box</keyword>
<protein>
    <submittedName>
        <fullName evidence="14">Outer membrane receptor for ferrienterochelin and colicins</fullName>
    </submittedName>
</protein>
<dbReference type="PANTHER" id="PTHR30069">
    <property type="entry name" value="TONB-DEPENDENT OUTER MEMBRANE RECEPTOR"/>
    <property type="match status" value="1"/>
</dbReference>
<keyword evidence="3 10" id="KW-1134">Transmembrane beta strand</keyword>
<dbReference type="InterPro" id="IPR039426">
    <property type="entry name" value="TonB-dep_rcpt-like"/>
</dbReference>
<dbReference type="SUPFAM" id="SSF56935">
    <property type="entry name" value="Porins"/>
    <property type="match status" value="1"/>
</dbReference>
<dbReference type="Pfam" id="PF07715">
    <property type="entry name" value="Plug"/>
    <property type="match status" value="1"/>
</dbReference>
<evidence type="ECO:0000256" key="7">
    <source>
        <dbReference type="ARBA" id="ARBA00023136"/>
    </source>
</evidence>
<evidence type="ECO:0000256" key="11">
    <source>
        <dbReference type="RuleBase" id="RU003357"/>
    </source>
</evidence>
<evidence type="ECO:0000256" key="4">
    <source>
        <dbReference type="ARBA" id="ARBA00022692"/>
    </source>
</evidence>
<dbReference type="OrthoDB" id="9764669at2"/>
<gene>
    <name evidence="14" type="ORF">SAMN04487907_101299</name>
</gene>
<keyword evidence="5" id="KW-0732">Signal</keyword>
<comment type="subcellular location">
    <subcellularLocation>
        <location evidence="1 10">Cell outer membrane</location>
        <topology evidence="1 10">Multi-pass membrane protein</topology>
    </subcellularLocation>
</comment>
<dbReference type="PROSITE" id="PS52016">
    <property type="entry name" value="TONB_DEPENDENT_REC_3"/>
    <property type="match status" value="1"/>
</dbReference>
<dbReference type="InterPro" id="IPR012910">
    <property type="entry name" value="Plug_dom"/>
</dbReference>
<dbReference type="InterPro" id="IPR036942">
    <property type="entry name" value="Beta-barrel_TonB_sf"/>
</dbReference>
<dbReference type="Gene3D" id="2.40.170.20">
    <property type="entry name" value="TonB-dependent receptor, beta-barrel domain"/>
    <property type="match status" value="1"/>
</dbReference>
<evidence type="ECO:0000256" key="3">
    <source>
        <dbReference type="ARBA" id="ARBA00022452"/>
    </source>
</evidence>
<feature type="domain" description="TonB-dependent receptor-like beta-barrel" evidence="12">
    <location>
        <begin position="247"/>
        <end position="663"/>
    </location>
</feature>
<dbReference type="InterPro" id="IPR000531">
    <property type="entry name" value="Beta-barrel_TonB"/>
</dbReference>
<comment type="similarity">
    <text evidence="10 11">Belongs to the TonB-dependent receptor family.</text>
</comment>
<dbReference type="GO" id="GO:0044718">
    <property type="term" value="P:siderophore transmembrane transport"/>
    <property type="evidence" value="ECO:0007669"/>
    <property type="project" value="TreeGrafter"/>
</dbReference>
<evidence type="ECO:0000313" key="15">
    <source>
        <dbReference type="Proteomes" id="UP000199438"/>
    </source>
</evidence>
<keyword evidence="7 10" id="KW-0472">Membrane</keyword>
<keyword evidence="8 14" id="KW-0675">Receptor</keyword>
<name>A0A1I1DF47_9FLAO</name>
<evidence type="ECO:0000256" key="2">
    <source>
        <dbReference type="ARBA" id="ARBA00022448"/>
    </source>
</evidence>
<feature type="domain" description="TonB-dependent receptor plug" evidence="13">
    <location>
        <begin position="47"/>
        <end position="150"/>
    </location>
</feature>
<dbReference type="Gene3D" id="2.170.130.10">
    <property type="entry name" value="TonB-dependent receptor, plug domain"/>
    <property type="match status" value="1"/>
</dbReference>
<evidence type="ECO:0000256" key="8">
    <source>
        <dbReference type="ARBA" id="ARBA00023170"/>
    </source>
</evidence>
<dbReference type="GO" id="GO:0015344">
    <property type="term" value="F:siderophore uptake transmembrane transporter activity"/>
    <property type="evidence" value="ECO:0007669"/>
    <property type="project" value="TreeGrafter"/>
</dbReference>
<dbReference type="EMBL" id="FOKV01000001">
    <property type="protein sequence ID" value="SFB73002.1"/>
    <property type="molecule type" value="Genomic_DNA"/>
</dbReference>
<keyword evidence="2 10" id="KW-0813">Transport</keyword>
<dbReference type="InterPro" id="IPR037066">
    <property type="entry name" value="Plug_dom_sf"/>
</dbReference>
<evidence type="ECO:0000256" key="9">
    <source>
        <dbReference type="ARBA" id="ARBA00023237"/>
    </source>
</evidence>
<organism evidence="14 15">
    <name type="scientific">Zunongwangia mangrovi</name>
    <dbReference type="NCBI Taxonomy" id="1334022"/>
    <lineage>
        <taxon>Bacteria</taxon>
        <taxon>Pseudomonadati</taxon>
        <taxon>Bacteroidota</taxon>
        <taxon>Flavobacteriia</taxon>
        <taxon>Flavobacteriales</taxon>
        <taxon>Flavobacteriaceae</taxon>
        <taxon>Zunongwangia</taxon>
    </lineage>
</organism>
<sequence>MKIAAFIYFSLIFGSLYAQKDSVNVNELDEVLLFGNEQTINSINKELFSVNAISAQQINQVGANNLADILNQQLNISITPNAADGRSTVSMFGLSGDYVKILVDNVPLVSDNGYGNNIDLTQINLEDIARIEIAEGAMGVLYGDNAVAGVINIITKKSSASKWNIRASVQEETVGEEYNFEDEGRHIQNLNIAHNISDHWYASANFSRNDFNGFKNNYFGRDYFGLSGNSVANDGRRGYEWNPKLQHTLNGMLKFAKNDFNFFYKFNYYNETLDIYNHAINARIQDGEYDITANDEQFVSNRFRHEAQAFGNLNQVHYNLSLSYQTQVRDYETYVYDLRRQQKRSTTSKMTNQESDLWFSKGTFENLLSKSANFNLTAGYEITYQQGYDAVASGAYSDNIAEQDLGNYDVFSQLSFTKNNWSIYPGIRYNYNSNYDGKLIWSTSANYNPAKDLKLQAVVGSAYKTPTFTNLYYYFVDANHDVRGNPDLKPEDGISYLISAEKTSVLNNEFRLQNNLKFFHFDIQDKIDLAVVGDNSQMEYLNISEYKILGVSTENNFSYKNFQTNIGLSYTGISQSLETELSNPDDYLFSLNATAALRYYWPKAETRFSLLLKYNGELQQYFRDNDTNEFVKGTQEDYSLMDASINKYFFKKRFEVTLGARNLFNVVRVNNSAITATAGHEAPSTSLLFGYGRSYFLKLLYNLNI</sequence>
<dbReference type="GO" id="GO:0009279">
    <property type="term" value="C:cell outer membrane"/>
    <property type="evidence" value="ECO:0007669"/>
    <property type="project" value="UniProtKB-SubCell"/>
</dbReference>
<evidence type="ECO:0000313" key="14">
    <source>
        <dbReference type="EMBL" id="SFB73002.1"/>
    </source>
</evidence>
<evidence type="ECO:0000259" key="13">
    <source>
        <dbReference type="Pfam" id="PF07715"/>
    </source>
</evidence>
<dbReference type="RefSeq" id="WP_092539624.1">
    <property type="nucleotide sequence ID" value="NZ_FOKV01000001.1"/>
</dbReference>
<evidence type="ECO:0000256" key="6">
    <source>
        <dbReference type="ARBA" id="ARBA00023077"/>
    </source>
</evidence>
<evidence type="ECO:0000256" key="10">
    <source>
        <dbReference type="PROSITE-ProRule" id="PRU01360"/>
    </source>
</evidence>